<accession>G5CAX2</accession>
<dbReference type="PANTHER" id="PTHR21696:SF2">
    <property type="entry name" value="PROTEIN UNC-79 HOMOLOG"/>
    <property type="match status" value="1"/>
</dbReference>
<proteinExistence type="predicted"/>
<dbReference type="AlphaFoldDB" id="G5CAX2"/>
<reference evidence="1 2" key="1">
    <citation type="journal article" date="2011" name="Nature">
        <title>Genome sequencing reveals insights into physiology and longevity of the naked mole rat.</title>
        <authorList>
            <person name="Kim E.B."/>
            <person name="Fang X."/>
            <person name="Fushan A.A."/>
            <person name="Huang Z."/>
            <person name="Lobanov A.V."/>
            <person name="Han L."/>
            <person name="Marino S.M."/>
            <person name="Sun X."/>
            <person name="Turanov A.A."/>
            <person name="Yang P."/>
            <person name="Yim S.H."/>
            <person name="Zhao X."/>
            <person name="Kasaikina M.V."/>
            <person name="Stoletzki N."/>
            <person name="Peng C."/>
            <person name="Polak P."/>
            <person name="Xiong Z."/>
            <person name="Kiezun A."/>
            <person name="Zhu Y."/>
            <person name="Chen Y."/>
            <person name="Kryukov G.V."/>
            <person name="Zhang Q."/>
            <person name="Peshkin L."/>
            <person name="Yang L."/>
            <person name="Bronson R.T."/>
            <person name="Buffenstein R."/>
            <person name="Wang B."/>
            <person name="Han C."/>
            <person name="Li Q."/>
            <person name="Chen L."/>
            <person name="Zhao W."/>
            <person name="Sunyaev S.R."/>
            <person name="Park T.J."/>
            <person name="Zhang G."/>
            <person name="Wang J."/>
            <person name="Gladyshev V.N."/>
        </authorList>
    </citation>
    <scope>NUCLEOTIDE SEQUENCE [LARGE SCALE GENOMIC DNA]</scope>
</reference>
<dbReference type="EMBL" id="JH174257">
    <property type="protein sequence ID" value="EHB18683.1"/>
    <property type="molecule type" value="Genomic_DNA"/>
</dbReference>
<dbReference type="STRING" id="10181.G5CAX2"/>
<gene>
    <name evidence="1" type="ORF">GW7_16394</name>
</gene>
<evidence type="ECO:0000313" key="1">
    <source>
        <dbReference type="EMBL" id="EHB18683.1"/>
    </source>
</evidence>
<name>G5CAX2_HETGA</name>
<dbReference type="InterPro" id="IPR024855">
    <property type="entry name" value="UNC79"/>
</dbReference>
<protein>
    <submittedName>
        <fullName evidence="1">Unc-79-like protein</fullName>
    </submittedName>
</protein>
<dbReference type="InParanoid" id="G5CAX2"/>
<organism evidence="1 2">
    <name type="scientific">Heterocephalus glaber</name>
    <name type="common">Naked mole rat</name>
    <dbReference type="NCBI Taxonomy" id="10181"/>
    <lineage>
        <taxon>Eukaryota</taxon>
        <taxon>Metazoa</taxon>
        <taxon>Chordata</taxon>
        <taxon>Craniata</taxon>
        <taxon>Vertebrata</taxon>
        <taxon>Euteleostomi</taxon>
        <taxon>Mammalia</taxon>
        <taxon>Eutheria</taxon>
        <taxon>Euarchontoglires</taxon>
        <taxon>Glires</taxon>
        <taxon>Rodentia</taxon>
        <taxon>Hystricomorpha</taxon>
        <taxon>Bathyergidae</taxon>
        <taxon>Heterocephalus</taxon>
    </lineage>
</organism>
<dbReference type="PANTHER" id="PTHR21696">
    <property type="entry name" value="PROTEIN UNC-79 HOMOLOG"/>
    <property type="match status" value="1"/>
</dbReference>
<dbReference type="Proteomes" id="UP000006813">
    <property type="component" value="Unassembled WGS sequence"/>
</dbReference>
<sequence length="265" mass="29787">MDSIENSVEEETRETLIIMAPWDLQRGMTRTGPFTTARSKVRSGMWTMLVTPVASKIRYLQEYHNRVLHNIYPVPSGTDIANTLKYFSQTLLSILSRTGKKENQDASNLTVPMTMCLFPVPFPLTPSLRPQVSSINPTVTRSLLYSVLRDAPSERGPQSRDAQLSDYPSLDYQGLYVTLVTLLDLVPLLQHGQHVGSSRKEGVPAHVNLSASSMLMIAMQYTSNPVLEISTMRQGGPKDEEEVAKDIERLYLADFKLQAYLQFAY</sequence>
<evidence type="ECO:0000313" key="2">
    <source>
        <dbReference type="Proteomes" id="UP000006813"/>
    </source>
</evidence>